<keyword evidence="2 5" id="KW-0489">Methyltransferase</keyword>
<dbReference type="Gene3D" id="1.10.150.290">
    <property type="entry name" value="S-adenosyl-L-methionine-dependent methyltransferases"/>
    <property type="match status" value="1"/>
</dbReference>
<dbReference type="InterPro" id="IPR029063">
    <property type="entry name" value="SAM-dependent_MTases_sf"/>
</dbReference>
<keyword evidence="1 5" id="KW-0963">Cytoplasm</keyword>
<dbReference type="PANTHER" id="PTHR43861:SF1">
    <property type="entry name" value="TRANS-ACONITATE 2-METHYLTRANSFERASE"/>
    <property type="match status" value="1"/>
</dbReference>
<dbReference type="Pfam" id="PF13649">
    <property type="entry name" value="Methyltransf_25"/>
    <property type="match status" value="1"/>
</dbReference>
<dbReference type="Gene3D" id="3.40.50.150">
    <property type="entry name" value="Vaccinia Virus protein VP39"/>
    <property type="match status" value="1"/>
</dbReference>
<comment type="catalytic activity">
    <reaction evidence="5">
        <text>trans-aconitate + S-adenosyl-L-methionine = (E)-3-(methoxycarbonyl)pent-2-enedioate + S-adenosyl-L-homocysteine</text>
        <dbReference type="Rhea" id="RHEA:14969"/>
        <dbReference type="ChEBI" id="CHEBI:15708"/>
        <dbReference type="ChEBI" id="CHEBI:57470"/>
        <dbReference type="ChEBI" id="CHEBI:57856"/>
        <dbReference type="ChEBI" id="CHEBI:59789"/>
        <dbReference type="EC" id="2.1.1.144"/>
    </reaction>
</comment>
<accession>A0A852ZZM6</accession>
<protein>
    <recommendedName>
        <fullName evidence="5">Trans-aconitate 2-methyltransferase</fullName>
        <ecNumber evidence="5">2.1.1.144</ecNumber>
    </recommendedName>
</protein>
<dbReference type="RefSeq" id="WP_179816762.1">
    <property type="nucleotide sequence ID" value="NZ_JACBZD010000002.1"/>
</dbReference>
<dbReference type="GO" id="GO:0032259">
    <property type="term" value="P:methylation"/>
    <property type="evidence" value="ECO:0007669"/>
    <property type="project" value="UniProtKB-KW"/>
</dbReference>
<evidence type="ECO:0000256" key="5">
    <source>
        <dbReference type="HAMAP-Rule" id="MF_00560"/>
    </source>
</evidence>
<comment type="function">
    <text evidence="5">Catalyzes the S-adenosylmethionine monomethyl esterification of trans-aconitate.</text>
</comment>
<dbReference type="NCBIfam" id="NF010703">
    <property type="entry name" value="PRK14103.1"/>
    <property type="match status" value="1"/>
</dbReference>
<gene>
    <name evidence="5" type="primary">tam</name>
    <name evidence="8" type="ORF">FHU37_004852</name>
</gene>
<evidence type="ECO:0000256" key="2">
    <source>
        <dbReference type="ARBA" id="ARBA00022603"/>
    </source>
</evidence>
<dbReference type="InterPro" id="IPR023506">
    <property type="entry name" value="Trans-aconitate_MeTrfase"/>
</dbReference>
<dbReference type="GO" id="GO:0017000">
    <property type="term" value="P:antibiotic biosynthetic process"/>
    <property type="evidence" value="ECO:0007669"/>
    <property type="project" value="UniProtKB-ARBA"/>
</dbReference>
<name>A0A852ZZM6_9ACTN</name>
<organism evidence="8 9">
    <name type="scientific">Allostreptomyces psammosilenae</name>
    <dbReference type="NCBI Taxonomy" id="1892865"/>
    <lineage>
        <taxon>Bacteria</taxon>
        <taxon>Bacillati</taxon>
        <taxon>Actinomycetota</taxon>
        <taxon>Actinomycetes</taxon>
        <taxon>Kitasatosporales</taxon>
        <taxon>Streptomycetaceae</taxon>
        <taxon>Allostreptomyces</taxon>
    </lineage>
</organism>
<proteinExistence type="inferred from homology"/>
<dbReference type="GO" id="GO:0005737">
    <property type="term" value="C:cytoplasm"/>
    <property type="evidence" value="ECO:0007669"/>
    <property type="project" value="UniProtKB-SubCell"/>
</dbReference>
<dbReference type="AlphaFoldDB" id="A0A852ZZM6"/>
<comment type="caution">
    <text evidence="8">The sequence shown here is derived from an EMBL/GenBank/DDBJ whole genome shotgun (WGS) entry which is preliminary data.</text>
</comment>
<feature type="domain" description="Methyltransferase" evidence="7">
    <location>
        <begin position="39"/>
        <end position="138"/>
    </location>
</feature>
<comment type="similarity">
    <text evidence="5">Belongs to the methyltransferase superfamily. Tam family.</text>
</comment>
<evidence type="ECO:0000256" key="3">
    <source>
        <dbReference type="ARBA" id="ARBA00022679"/>
    </source>
</evidence>
<keyword evidence="9" id="KW-1185">Reference proteome</keyword>
<evidence type="ECO:0000256" key="6">
    <source>
        <dbReference type="SAM" id="MobiDB-lite"/>
    </source>
</evidence>
<keyword evidence="3 5" id="KW-0808">Transferase</keyword>
<keyword evidence="4 5" id="KW-0949">S-adenosyl-L-methionine</keyword>
<evidence type="ECO:0000259" key="7">
    <source>
        <dbReference type="Pfam" id="PF13649"/>
    </source>
</evidence>
<dbReference type="GO" id="GO:0030798">
    <property type="term" value="F:trans-aconitate 2-methyltransferase activity"/>
    <property type="evidence" value="ECO:0007669"/>
    <property type="project" value="UniProtKB-UniRule"/>
</dbReference>
<dbReference type="SUPFAM" id="SSF53335">
    <property type="entry name" value="S-adenosyl-L-methionine-dependent methyltransferases"/>
    <property type="match status" value="1"/>
</dbReference>
<dbReference type="CDD" id="cd02440">
    <property type="entry name" value="AdoMet_MTases"/>
    <property type="match status" value="1"/>
</dbReference>
<evidence type="ECO:0000256" key="1">
    <source>
        <dbReference type="ARBA" id="ARBA00022490"/>
    </source>
</evidence>
<evidence type="ECO:0000313" key="9">
    <source>
        <dbReference type="Proteomes" id="UP000567795"/>
    </source>
</evidence>
<dbReference type="EC" id="2.1.1.144" evidence="5"/>
<dbReference type="InterPro" id="IPR041698">
    <property type="entry name" value="Methyltransf_25"/>
</dbReference>
<dbReference type="InterPro" id="IPR023149">
    <property type="entry name" value="Trans_acon_MeTrfase_C"/>
</dbReference>
<dbReference type="Proteomes" id="UP000567795">
    <property type="component" value="Unassembled WGS sequence"/>
</dbReference>
<reference evidence="8 9" key="1">
    <citation type="submission" date="2020-07" db="EMBL/GenBank/DDBJ databases">
        <title>Sequencing the genomes of 1000 actinobacteria strains.</title>
        <authorList>
            <person name="Klenk H.-P."/>
        </authorList>
    </citation>
    <scope>NUCLEOTIDE SEQUENCE [LARGE SCALE GENOMIC DNA]</scope>
    <source>
        <strain evidence="8 9">DSM 42178</strain>
    </source>
</reference>
<comment type="subcellular location">
    <subcellularLocation>
        <location evidence="5">Cytoplasm</location>
    </subcellularLocation>
</comment>
<dbReference type="PANTHER" id="PTHR43861">
    <property type="entry name" value="TRANS-ACONITATE 2-METHYLTRANSFERASE-RELATED"/>
    <property type="match status" value="1"/>
</dbReference>
<evidence type="ECO:0000256" key="4">
    <source>
        <dbReference type="ARBA" id="ARBA00022691"/>
    </source>
</evidence>
<sequence length="274" mass="30141">MPTKSEWDPDQYRRHADDRARPFHDLLARVPDTPPPARVTDLGCGAAHTTTALLLRRWPDAHITGVDNSPEMLRAAEPHAGPSPTGRGRLSLRLADITEWRPEPGEEPDLLISNAALHWVPGHAHLFPRWIDALPPGGVFAFQVPGNFSAPSHTLLNELRESPRWRDEVGGTAGGLAPDGPAVLDPAGYLEVLASLGCTVDAWETTYLHVLRGEDPVLDWVRGTTLRPVLTRLAPERHAEFLAEYGALLRQAYPATPHGTVLPFRRIFVVARKA</sequence>
<feature type="region of interest" description="Disordered" evidence="6">
    <location>
        <begin position="1"/>
        <end position="20"/>
    </location>
</feature>
<dbReference type="HAMAP" id="MF_00560">
    <property type="entry name" value="Tran_acon_Me_trans"/>
    <property type="match status" value="1"/>
</dbReference>
<evidence type="ECO:0000313" key="8">
    <source>
        <dbReference type="EMBL" id="NYI07823.1"/>
    </source>
</evidence>
<dbReference type="EMBL" id="JACBZD010000002">
    <property type="protein sequence ID" value="NYI07823.1"/>
    <property type="molecule type" value="Genomic_DNA"/>
</dbReference>